<evidence type="ECO:0000256" key="2">
    <source>
        <dbReference type="SAM" id="Phobius"/>
    </source>
</evidence>
<organism evidence="3 4">
    <name type="scientific">Streptococcus panodentis</name>
    <dbReference type="NCBI Taxonomy" id="1581472"/>
    <lineage>
        <taxon>Bacteria</taxon>
        <taxon>Bacillati</taxon>
        <taxon>Bacillota</taxon>
        <taxon>Bacilli</taxon>
        <taxon>Lactobacillales</taxon>
        <taxon>Streptococcaceae</taxon>
        <taxon>Streptococcus</taxon>
    </lineage>
</organism>
<sequence length="89" mass="10185">MIFFILQAVSNLFNLYSAVLLIYALLSWFPGAYQTKFGQLITALSEPYLKLFRKLPLQFAGLDFTVWIAILALHLLNRLSFSLLVALLF</sequence>
<reference evidence="3 4" key="1">
    <citation type="submission" date="2018-05" db="EMBL/GenBank/DDBJ databases">
        <title>Draft genome sequence of Streptococcus panodentis CCUG 70867T.</title>
        <authorList>
            <person name="Salva-Serra F."/>
            <person name="Mendez V."/>
            <person name="Jaen-Luchoro D."/>
            <person name="Gonzales-Siles L."/>
            <person name="Karlsson R."/>
            <person name="Engstrom-Jakobsson H."/>
            <person name="Busquets A."/>
            <person name="Gomila M."/>
            <person name="Pineiro-Iglesias B."/>
            <person name="Bennasar-Figueras A."/>
            <person name="Seeger M."/>
            <person name="Moore E."/>
        </authorList>
    </citation>
    <scope>NUCLEOTIDE SEQUENCE [LARGE SCALE GENOMIC DNA]</scope>
    <source>
        <strain evidence="3 4">CCUG 70867</strain>
    </source>
</reference>
<proteinExistence type="inferred from homology"/>
<keyword evidence="2" id="KW-1133">Transmembrane helix</keyword>
<keyword evidence="4" id="KW-1185">Reference proteome</keyword>
<accession>A0ABS5AY91</accession>
<feature type="transmembrane region" description="Helical" evidence="2">
    <location>
        <begin position="12"/>
        <end position="29"/>
    </location>
</feature>
<keyword evidence="2" id="KW-0472">Membrane</keyword>
<comment type="similarity">
    <text evidence="1">Belongs to the YggT family.</text>
</comment>
<feature type="transmembrane region" description="Helical" evidence="2">
    <location>
        <begin position="64"/>
        <end position="88"/>
    </location>
</feature>
<dbReference type="RefSeq" id="WP_128837060.1">
    <property type="nucleotide sequence ID" value="NZ_QFAY01000019.1"/>
</dbReference>
<protein>
    <recommendedName>
        <fullName evidence="5">YggT family protein</fullName>
    </recommendedName>
</protein>
<dbReference type="Pfam" id="PF02325">
    <property type="entry name" value="CCB3_YggT"/>
    <property type="match status" value="1"/>
</dbReference>
<dbReference type="InterPro" id="IPR003425">
    <property type="entry name" value="CCB3/YggT"/>
</dbReference>
<dbReference type="PANTHER" id="PTHR33219">
    <property type="entry name" value="YLMG HOMOLOG PROTEIN 2, CHLOROPLASTIC"/>
    <property type="match status" value="1"/>
</dbReference>
<evidence type="ECO:0000313" key="3">
    <source>
        <dbReference type="EMBL" id="MBP2621500.1"/>
    </source>
</evidence>
<keyword evidence="2" id="KW-0812">Transmembrane</keyword>
<dbReference type="EMBL" id="QFAY01000019">
    <property type="protein sequence ID" value="MBP2621500.1"/>
    <property type="molecule type" value="Genomic_DNA"/>
</dbReference>
<dbReference type="Proteomes" id="UP001519349">
    <property type="component" value="Unassembled WGS sequence"/>
</dbReference>
<evidence type="ECO:0008006" key="5">
    <source>
        <dbReference type="Google" id="ProtNLM"/>
    </source>
</evidence>
<dbReference type="PANTHER" id="PTHR33219:SF14">
    <property type="entry name" value="PROTEIN COFACTOR ASSEMBLY OF COMPLEX C SUBUNIT B CCB3, CHLOROPLASTIC-RELATED"/>
    <property type="match status" value="1"/>
</dbReference>
<name>A0ABS5AY91_9STRE</name>
<comment type="caution">
    <text evidence="3">The sequence shown here is derived from an EMBL/GenBank/DDBJ whole genome shotgun (WGS) entry which is preliminary data.</text>
</comment>
<evidence type="ECO:0000256" key="1">
    <source>
        <dbReference type="ARBA" id="ARBA00010894"/>
    </source>
</evidence>
<gene>
    <name evidence="3" type="ORF">DHL47_09260</name>
</gene>
<evidence type="ECO:0000313" key="4">
    <source>
        <dbReference type="Proteomes" id="UP001519349"/>
    </source>
</evidence>